<proteinExistence type="predicted"/>
<evidence type="ECO:0000313" key="1">
    <source>
        <dbReference type="EMBL" id="SMO98973.1"/>
    </source>
</evidence>
<dbReference type="RefSeq" id="WP_142494973.1">
    <property type="nucleotide sequence ID" value="NZ_FXTO01000048.1"/>
</dbReference>
<dbReference type="Proteomes" id="UP000316030">
    <property type="component" value="Unassembled WGS sequence"/>
</dbReference>
<dbReference type="EMBL" id="FXTO01000048">
    <property type="protein sequence ID" value="SMO98973.1"/>
    <property type="molecule type" value="Genomic_DNA"/>
</dbReference>
<evidence type="ECO:0000313" key="2">
    <source>
        <dbReference type="Proteomes" id="UP000316030"/>
    </source>
</evidence>
<organism evidence="1 2">
    <name type="scientific">Thalassovita litoralis</name>
    <dbReference type="NCBI Taxonomy" id="1010611"/>
    <lineage>
        <taxon>Bacteria</taxon>
        <taxon>Pseudomonadati</taxon>
        <taxon>Pseudomonadota</taxon>
        <taxon>Alphaproteobacteria</taxon>
        <taxon>Rhodobacterales</taxon>
        <taxon>Roseobacteraceae</taxon>
        <taxon>Thalassovita</taxon>
    </lineage>
</organism>
<name>A0A521FRW0_9RHOB</name>
<dbReference type="AlphaFoldDB" id="A0A521FRW0"/>
<reference evidence="1 2" key="1">
    <citation type="submission" date="2017-05" db="EMBL/GenBank/DDBJ databases">
        <authorList>
            <person name="Varghese N."/>
            <person name="Submissions S."/>
        </authorList>
    </citation>
    <scope>NUCLEOTIDE SEQUENCE [LARGE SCALE GENOMIC DNA]</scope>
    <source>
        <strain evidence="1 2">DSM 29506</strain>
    </source>
</reference>
<keyword evidence="2" id="KW-1185">Reference proteome</keyword>
<dbReference type="OrthoDB" id="7850758at2"/>
<gene>
    <name evidence="1" type="ORF">SAMN06265173_14819</name>
</gene>
<accession>A0A521FRW0</accession>
<sequence length="193" mass="22057">MSDDDMTETKRGRVRRLLLEPLQDLGFRFKKGTPDDVASRRLAALCDDMAYLSDEALRRVALAMRDKGEGSARCFWPERATFIAFAQMAQPRPIEDMPGMASWFASAAGSAAQEQDRLVAEYRWWRVKHRPPMNDGERRRISERAAQWRSQAERFRDRLMRGVVLDQQDQGWLAAYDADHAAALALVQRGQAA</sequence>
<protein>
    <submittedName>
        <fullName evidence="1">Uncharacterized protein</fullName>
    </submittedName>
</protein>